<proteinExistence type="inferred from homology"/>
<keyword evidence="7 8" id="KW-0472">Membrane</keyword>
<feature type="transmembrane region" description="Helical" evidence="8">
    <location>
        <begin position="274"/>
        <end position="293"/>
    </location>
</feature>
<keyword evidence="5 8" id="KW-0812">Transmembrane</keyword>
<dbReference type="GO" id="GO:0055085">
    <property type="term" value="P:transmembrane transport"/>
    <property type="evidence" value="ECO:0007669"/>
    <property type="project" value="InterPro"/>
</dbReference>
<feature type="transmembrane region" description="Helical" evidence="8">
    <location>
        <begin position="219"/>
        <end position="240"/>
    </location>
</feature>
<protein>
    <submittedName>
        <fullName evidence="10">Unannotated protein</fullName>
    </submittedName>
</protein>
<keyword evidence="4" id="KW-1003">Cell membrane</keyword>
<feature type="transmembrane region" description="Helical" evidence="8">
    <location>
        <begin position="172"/>
        <end position="194"/>
    </location>
</feature>
<dbReference type="GO" id="GO:0005886">
    <property type="term" value="C:plasma membrane"/>
    <property type="evidence" value="ECO:0007669"/>
    <property type="project" value="UniProtKB-SubCell"/>
</dbReference>
<feature type="transmembrane region" description="Helical" evidence="8">
    <location>
        <begin position="30"/>
        <end position="53"/>
    </location>
</feature>
<dbReference type="InterPro" id="IPR035906">
    <property type="entry name" value="MetI-like_sf"/>
</dbReference>
<evidence type="ECO:0000256" key="8">
    <source>
        <dbReference type="SAM" id="Phobius"/>
    </source>
</evidence>
<evidence type="ECO:0000256" key="4">
    <source>
        <dbReference type="ARBA" id="ARBA00022475"/>
    </source>
</evidence>
<reference evidence="10" key="1">
    <citation type="submission" date="2020-05" db="EMBL/GenBank/DDBJ databases">
        <authorList>
            <person name="Chiriac C."/>
            <person name="Salcher M."/>
            <person name="Ghai R."/>
            <person name="Kavagutti S V."/>
        </authorList>
    </citation>
    <scope>NUCLEOTIDE SEQUENCE</scope>
</reference>
<dbReference type="Pfam" id="PF00528">
    <property type="entry name" value="BPD_transp_1"/>
    <property type="match status" value="1"/>
</dbReference>
<dbReference type="Gene3D" id="1.10.3720.10">
    <property type="entry name" value="MetI-like"/>
    <property type="match status" value="1"/>
</dbReference>
<accession>A0A6J6UVZ2</accession>
<dbReference type="PANTHER" id="PTHR42929">
    <property type="entry name" value="INNER MEMBRANE ABC TRANSPORTER PERMEASE PROTEIN YDCU-RELATED-RELATED"/>
    <property type="match status" value="1"/>
</dbReference>
<dbReference type="InterPro" id="IPR000515">
    <property type="entry name" value="MetI-like"/>
</dbReference>
<evidence type="ECO:0000256" key="6">
    <source>
        <dbReference type="ARBA" id="ARBA00022989"/>
    </source>
</evidence>
<evidence type="ECO:0000313" key="11">
    <source>
        <dbReference type="EMBL" id="CAB5021271.1"/>
    </source>
</evidence>
<dbReference type="SUPFAM" id="SSF161098">
    <property type="entry name" value="MetI-like"/>
    <property type="match status" value="1"/>
</dbReference>
<evidence type="ECO:0000259" key="9">
    <source>
        <dbReference type="PROSITE" id="PS50928"/>
    </source>
</evidence>
<gene>
    <name evidence="10" type="ORF">UFOPK2810_01542</name>
    <name evidence="11" type="ORF">UFOPK4061_01410</name>
</gene>
<keyword evidence="3" id="KW-0813">Transport</keyword>
<comment type="subcellular location">
    <subcellularLocation>
        <location evidence="1">Cell membrane</location>
        <topology evidence="1">Multi-pass membrane protein</topology>
    </subcellularLocation>
</comment>
<dbReference type="EMBL" id="CAEZYZ010000306">
    <property type="protein sequence ID" value="CAB4763970.1"/>
    <property type="molecule type" value="Genomic_DNA"/>
</dbReference>
<feature type="transmembrane region" description="Helical" evidence="8">
    <location>
        <begin position="91"/>
        <end position="114"/>
    </location>
</feature>
<dbReference type="CDD" id="cd06261">
    <property type="entry name" value="TM_PBP2"/>
    <property type="match status" value="1"/>
</dbReference>
<name>A0A6J6UVZ2_9ZZZZ</name>
<feature type="transmembrane region" description="Helical" evidence="8">
    <location>
        <begin position="121"/>
        <end position="141"/>
    </location>
</feature>
<dbReference type="AlphaFoldDB" id="A0A6J6UVZ2"/>
<evidence type="ECO:0000256" key="7">
    <source>
        <dbReference type="ARBA" id="ARBA00023136"/>
    </source>
</evidence>
<evidence type="ECO:0000256" key="2">
    <source>
        <dbReference type="ARBA" id="ARBA00007069"/>
    </source>
</evidence>
<comment type="similarity">
    <text evidence="2">Belongs to the binding-protein-dependent transport system permease family. CysTW subfamily.</text>
</comment>
<organism evidence="10">
    <name type="scientific">freshwater metagenome</name>
    <dbReference type="NCBI Taxonomy" id="449393"/>
    <lineage>
        <taxon>unclassified sequences</taxon>
        <taxon>metagenomes</taxon>
        <taxon>ecological metagenomes</taxon>
    </lineage>
</organism>
<feature type="domain" description="ABC transmembrane type-1" evidence="9">
    <location>
        <begin position="87"/>
        <end position="294"/>
    </location>
</feature>
<evidence type="ECO:0000256" key="3">
    <source>
        <dbReference type="ARBA" id="ARBA00022448"/>
    </source>
</evidence>
<dbReference type="EMBL" id="CAFBPD010000264">
    <property type="protein sequence ID" value="CAB5021271.1"/>
    <property type="molecule type" value="Genomic_DNA"/>
</dbReference>
<evidence type="ECO:0000313" key="10">
    <source>
        <dbReference type="EMBL" id="CAB4763970.1"/>
    </source>
</evidence>
<evidence type="ECO:0000256" key="1">
    <source>
        <dbReference type="ARBA" id="ARBA00004651"/>
    </source>
</evidence>
<keyword evidence="6 8" id="KW-1133">Transmembrane helix</keyword>
<evidence type="ECO:0000256" key="5">
    <source>
        <dbReference type="ARBA" id="ARBA00022692"/>
    </source>
</evidence>
<dbReference type="PROSITE" id="PS50928">
    <property type="entry name" value="ABC_TM1"/>
    <property type="match status" value="1"/>
</dbReference>
<dbReference type="PANTHER" id="PTHR42929:SF1">
    <property type="entry name" value="INNER MEMBRANE ABC TRANSPORTER PERMEASE PROTEIN YDCU-RELATED"/>
    <property type="match status" value="1"/>
</dbReference>
<sequence>MAPVLPSAPLLESGAAPPSVVAQRKSRTGYFLLFPGMTWLGVFFAIPFVTLFITSLQSPVPGKTGRYQLGLEFGNYATALAEYWPAFVRSFAYAGIATALALIIGYPLAYFIAFRSGRWRGLMLVLVIAPSFASFLLRTYAWKTILADESPITTFFNALHLLPDGRILNTSIAVIAGLTYNFLPFMVLPLYAALEKIDPRLIEAANDLYASPATSFRKITWPLSMPGVVAGTLLTFIPAAGDYINAELLGSTKDRMVGNAIQTNFIEFRDYPTASALSFALMAAILILVFTYIRRAGTEDLV</sequence>